<proteinExistence type="predicted"/>
<dbReference type="InterPro" id="IPR024079">
    <property type="entry name" value="MetalloPept_cat_dom_sf"/>
</dbReference>
<feature type="chain" id="PRO_5045479843" evidence="1">
    <location>
        <begin position="31"/>
        <end position="919"/>
    </location>
</feature>
<dbReference type="PANTHER" id="PTHR38478">
    <property type="entry name" value="PEPTIDASE M1A AND M12B"/>
    <property type="match status" value="1"/>
</dbReference>
<protein>
    <submittedName>
        <fullName evidence="4">Zinc-dependent metalloprotease</fullName>
    </submittedName>
</protein>
<reference evidence="4 5" key="1">
    <citation type="submission" date="2020-10" db="EMBL/GenBank/DDBJ databases">
        <authorList>
            <person name="Castelo-Branco R."/>
            <person name="Eusebio N."/>
            <person name="Adriana R."/>
            <person name="Vieira A."/>
            <person name="Brugerolle De Fraissinette N."/>
            <person name="Rezende De Castro R."/>
            <person name="Schneider M.P."/>
            <person name="Vasconcelos V."/>
            <person name="Leao P.N."/>
        </authorList>
    </citation>
    <scope>NUCLEOTIDE SEQUENCE [LARGE SCALE GENOMIC DNA]</scope>
    <source>
        <strain evidence="4 5">LEGE 06226</strain>
    </source>
</reference>
<dbReference type="PANTHER" id="PTHR38478:SF1">
    <property type="entry name" value="ZINC DEPENDENT METALLOPROTEASE DOMAIN LIPOPROTEIN"/>
    <property type="match status" value="1"/>
</dbReference>
<feature type="domain" description="DUF5117" evidence="3">
    <location>
        <begin position="108"/>
        <end position="302"/>
    </location>
</feature>
<dbReference type="CDD" id="cd04276">
    <property type="entry name" value="ZnMc_MMP_like_2"/>
    <property type="match status" value="1"/>
</dbReference>
<dbReference type="SUPFAM" id="SSF55486">
    <property type="entry name" value="Metalloproteases ('zincins'), catalytic domain"/>
    <property type="match status" value="1"/>
</dbReference>
<dbReference type="Gene3D" id="3.40.390.10">
    <property type="entry name" value="Collagenase (Catalytic Domain)"/>
    <property type="match status" value="1"/>
</dbReference>
<keyword evidence="5" id="KW-1185">Reference proteome</keyword>
<dbReference type="EMBL" id="JADEWU010000085">
    <property type="protein sequence ID" value="MBE9146174.1"/>
    <property type="molecule type" value="Genomic_DNA"/>
</dbReference>
<dbReference type="GO" id="GO:0008237">
    <property type="term" value="F:metallopeptidase activity"/>
    <property type="evidence" value="ECO:0007669"/>
    <property type="project" value="UniProtKB-KW"/>
</dbReference>
<feature type="signal peptide" evidence="1">
    <location>
        <begin position="1"/>
        <end position="30"/>
    </location>
</feature>
<dbReference type="InterPro" id="IPR034032">
    <property type="entry name" value="Zn_MMP-like_bac"/>
</dbReference>
<name>A0ABR9UKV3_9CYAN</name>
<dbReference type="Pfam" id="PF17148">
    <property type="entry name" value="DUF5117"/>
    <property type="match status" value="1"/>
</dbReference>
<keyword evidence="1" id="KW-0732">Signal</keyword>
<evidence type="ECO:0000313" key="5">
    <source>
        <dbReference type="Proteomes" id="UP000640725"/>
    </source>
</evidence>
<keyword evidence="4" id="KW-0482">Metalloprotease</keyword>
<comment type="caution">
    <text evidence="4">The sequence shown here is derived from an EMBL/GenBank/DDBJ whole genome shotgun (WGS) entry which is preliminary data.</text>
</comment>
<dbReference type="RefSeq" id="WP_193871546.1">
    <property type="nucleotide sequence ID" value="NZ_JADEWU010000085.1"/>
</dbReference>
<dbReference type="Proteomes" id="UP000640725">
    <property type="component" value="Unassembled WGS sequence"/>
</dbReference>
<dbReference type="Pfam" id="PF16313">
    <property type="entry name" value="DUF4953"/>
    <property type="match status" value="1"/>
</dbReference>
<sequence>MTKFRKAKRFVLLGLMSFLIITVGLSQVNAQEVSLSDLKDYLVAQQVTQQPFDQVIQGSEKLEGLFTIYQNKESGKVYLELKPEQLNQNFLSFATLESGIGEEGIVSGTNLRDLLFQFRSVENKIQVVVPNINFRTEENDPQTRSINRSFSESVLQTLPILSIHPERKTILIEIRDLFNSQSDLPGLMIEFSEFLKNQYAIDPSKSYISQIQSFPENLEIESIFGFSMGQYGTVQSIPSLPDNRTFNLKVRYSLLAVPVNNSYRPRLADERVGYFTTTYKDLSGRTDRSSIVRYINRWNLQKQDPTAPLSPPIKPITFWIENTVPLEYREGIREGILFWNKAFEQAGFINAILVEQMPDNASWNPADVRYNTIRWSTSFKSSFNGYGPSHTNPFTGEILDADIIIESSALRSLQEGAVSVFLGSNSAMMFEGDEDNNSSLVTANQPCPIGLYAYSMAKKSQAEKNHQSPANIAEEFCFRSASNEQLTIGTTALSLLENIGPNSPQMEAYIQQYLRLLISHEVGHTLGLRHNFQGSTLLSPEELNNPEITQTKGLVSSVMDYIPVNLAPQGTPQGDYFPTQIGPYDQWAIEYGYKPISSTTPEGEWQALQDIAKRATQRELAYATDEDFWGVFLDPATNTRDLSNDMLKYSQWQLDNSVEMWKRLENYTPRDGEGYDKMRKMFDTIFDYYSTQAINLTLYIGGQSFNRTRGGEGYHRLPFEPISIEKQRDALKLLQTYVFTDKIFKFSPNLLNQLAPARWSDWANPDQNSYLDYPITRRISWFQRYILHELFASTRLFRLRDLELKTTANNALSLPELFETVQNGIWSEIIANNGNIEISSIRRSLQREHLEILSEMVLRKITVPEDAETLAWYQLKQLNQQLETTLKRQKDKMDAYTLAHLEQTHDRIQKILEAEVQSN</sequence>
<feature type="domain" description="EcxA zinc-binding" evidence="2">
    <location>
        <begin position="503"/>
        <end position="830"/>
    </location>
</feature>
<organism evidence="4 5">
    <name type="scientific">Planktothrix mougeotii LEGE 06226</name>
    <dbReference type="NCBI Taxonomy" id="1828728"/>
    <lineage>
        <taxon>Bacteria</taxon>
        <taxon>Bacillati</taxon>
        <taxon>Cyanobacteriota</taxon>
        <taxon>Cyanophyceae</taxon>
        <taxon>Oscillatoriophycideae</taxon>
        <taxon>Oscillatoriales</taxon>
        <taxon>Microcoleaceae</taxon>
        <taxon>Planktothrix</taxon>
    </lineage>
</organism>
<evidence type="ECO:0000259" key="2">
    <source>
        <dbReference type="Pfam" id="PF16313"/>
    </source>
</evidence>
<evidence type="ECO:0000313" key="4">
    <source>
        <dbReference type="EMBL" id="MBE9146174.1"/>
    </source>
</evidence>
<keyword evidence="4" id="KW-0645">Protease</keyword>
<dbReference type="InterPro" id="IPR032534">
    <property type="entry name" value="EcxA_zinc-bd"/>
</dbReference>
<dbReference type="InterPro" id="IPR033413">
    <property type="entry name" value="DUF5117"/>
</dbReference>
<gene>
    <name evidence="4" type="ORF">IQ236_23565</name>
</gene>
<keyword evidence="4" id="KW-0378">Hydrolase</keyword>
<accession>A0ABR9UKV3</accession>
<evidence type="ECO:0000256" key="1">
    <source>
        <dbReference type="SAM" id="SignalP"/>
    </source>
</evidence>
<evidence type="ECO:0000259" key="3">
    <source>
        <dbReference type="Pfam" id="PF17148"/>
    </source>
</evidence>